<evidence type="ECO:0000313" key="7">
    <source>
        <dbReference type="EMBL" id="OGZ04451.1"/>
    </source>
</evidence>
<dbReference type="Gene3D" id="3.30.70.100">
    <property type="match status" value="1"/>
</dbReference>
<evidence type="ECO:0000313" key="8">
    <source>
        <dbReference type="Proteomes" id="UP000178841"/>
    </source>
</evidence>
<dbReference type="InterPro" id="IPR036046">
    <property type="entry name" value="Acylphosphatase-like_dom_sf"/>
</dbReference>
<dbReference type="EC" id="3.6.1.7" evidence="2 4"/>
<evidence type="ECO:0000256" key="2">
    <source>
        <dbReference type="ARBA" id="ARBA00012150"/>
    </source>
</evidence>
<dbReference type="PANTHER" id="PTHR47268">
    <property type="entry name" value="ACYLPHOSPHATASE"/>
    <property type="match status" value="1"/>
</dbReference>
<dbReference type="PROSITE" id="PS51160">
    <property type="entry name" value="ACYLPHOSPHATASE_3"/>
    <property type="match status" value="1"/>
</dbReference>
<comment type="catalytic activity">
    <reaction evidence="3 4">
        <text>an acyl phosphate + H2O = a carboxylate + phosphate + H(+)</text>
        <dbReference type="Rhea" id="RHEA:14965"/>
        <dbReference type="ChEBI" id="CHEBI:15377"/>
        <dbReference type="ChEBI" id="CHEBI:15378"/>
        <dbReference type="ChEBI" id="CHEBI:29067"/>
        <dbReference type="ChEBI" id="CHEBI:43474"/>
        <dbReference type="ChEBI" id="CHEBI:59918"/>
        <dbReference type="EC" id="3.6.1.7"/>
    </reaction>
</comment>
<keyword evidence="4" id="KW-0378">Hydrolase</keyword>
<feature type="active site" evidence="4">
    <location>
        <position position="19"/>
    </location>
</feature>
<organism evidence="7 8">
    <name type="scientific">Candidatus Lloydbacteria bacterium RIFCSPHIGHO2_01_FULL_41_20</name>
    <dbReference type="NCBI Taxonomy" id="1798657"/>
    <lineage>
        <taxon>Bacteria</taxon>
        <taxon>Candidatus Lloydiibacteriota</taxon>
    </lineage>
</organism>
<evidence type="ECO:0000256" key="3">
    <source>
        <dbReference type="ARBA" id="ARBA00047645"/>
    </source>
</evidence>
<proteinExistence type="inferred from homology"/>
<gene>
    <name evidence="7" type="ORF">A2648_01790</name>
</gene>
<evidence type="ECO:0000256" key="1">
    <source>
        <dbReference type="ARBA" id="ARBA00005614"/>
    </source>
</evidence>
<dbReference type="Proteomes" id="UP000178841">
    <property type="component" value="Unassembled WGS sequence"/>
</dbReference>
<dbReference type="EMBL" id="MHLH01000006">
    <property type="protein sequence ID" value="OGZ04451.1"/>
    <property type="molecule type" value="Genomic_DNA"/>
</dbReference>
<feature type="active site" evidence="4">
    <location>
        <position position="37"/>
    </location>
</feature>
<comment type="caution">
    <text evidence="7">The sequence shown here is derived from an EMBL/GenBank/DDBJ whole genome shotgun (WGS) entry which is preliminary data.</text>
</comment>
<dbReference type="GO" id="GO:0003998">
    <property type="term" value="F:acylphosphatase activity"/>
    <property type="evidence" value="ECO:0007669"/>
    <property type="project" value="UniProtKB-EC"/>
</dbReference>
<sequence length="95" mass="10952">MAKRLECEISGRVQLVMYRDFAYRRAKALNISGTVENLKNGDVYVIAEGEEETLKLFLSDLKNGPFFAKVTNVLPKWLNATGEFKDFSIIFYDRH</sequence>
<evidence type="ECO:0000256" key="5">
    <source>
        <dbReference type="RuleBase" id="RU004168"/>
    </source>
</evidence>
<dbReference type="SUPFAM" id="SSF54975">
    <property type="entry name" value="Acylphosphatase/BLUF domain-like"/>
    <property type="match status" value="1"/>
</dbReference>
<dbReference type="Pfam" id="PF00708">
    <property type="entry name" value="Acylphosphatase"/>
    <property type="match status" value="1"/>
</dbReference>
<dbReference type="InterPro" id="IPR001792">
    <property type="entry name" value="Acylphosphatase-like_dom"/>
</dbReference>
<dbReference type="PANTHER" id="PTHR47268:SF4">
    <property type="entry name" value="ACYLPHOSPHATASE"/>
    <property type="match status" value="1"/>
</dbReference>
<reference evidence="7 8" key="1">
    <citation type="journal article" date="2016" name="Nat. Commun.">
        <title>Thousands of microbial genomes shed light on interconnected biogeochemical processes in an aquifer system.</title>
        <authorList>
            <person name="Anantharaman K."/>
            <person name="Brown C.T."/>
            <person name="Hug L.A."/>
            <person name="Sharon I."/>
            <person name="Castelle C.J."/>
            <person name="Probst A.J."/>
            <person name="Thomas B.C."/>
            <person name="Singh A."/>
            <person name="Wilkins M.J."/>
            <person name="Karaoz U."/>
            <person name="Brodie E.L."/>
            <person name="Williams K.H."/>
            <person name="Hubbard S.S."/>
            <person name="Banfield J.F."/>
        </authorList>
    </citation>
    <scope>NUCLEOTIDE SEQUENCE [LARGE SCALE GENOMIC DNA]</scope>
</reference>
<evidence type="ECO:0000259" key="6">
    <source>
        <dbReference type="PROSITE" id="PS51160"/>
    </source>
</evidence>
<evidence type="ECO:0000256" key="4">
    <source>
        <dbReference type="PROSITE-ProRule" id="PRU00520"/>
    </source>
</evidence>
<feature type="domain" description="Acylphosphatase-like" evidence="6">
    <location>
        <begin position="4"/>
        <end position="91"/>
    </location>
</feature>
<comment type="similarity">
    <text evidence="1 5">Belongs to the acylphosphatase family.</text>
</comment>
<dbReference type="AlphaFoldDB" id="A0A1G2CUT9"/>
<dbReference type="InterPro" id="IPR020456">
    <property type="entry name" value="Acylphosphatase"/>
</dbReference>
<accession>A0A1G2CUT9</accession>
<name>A0A1G2CUT9_9BACT</name>
<dbReference type="STRING" id="1798657.A2648_01790"/>
<protein>
    <recommendedName>
        <fullName evidence="2 4">acylphosphatase</fullName>
        <ecNumber evidence="2 4">3.6.1.7</ecNumber>
    </recommendedName>
</protein>